<comment type="similarity">
    <text evidence="1">Belongs to the protein kinase superfamily. STE Ser/Thr protein kinase family. STE20 subfamily.</text>
</comment>
<sequence>DEEYVMNEILVQWDHENTSIVNYLDSYLVGAELWLVLEHLDGGSLADVLEATHMDEGQTAAVCRE</sequence>
<evidence type="ECO:0000259" key="5">
    <source>
        <dbReference type="PROSITE" id="PS50011"/>
    </source>
</evidence>
<gene>
    <name evidence="6" type="ORF">N307_11189</name>
</gene>
<name>A0A093GGQ0_DRYPU</name>
<feature type="non-terminal residue" evidence="6">
    <location>
        <position position="65"/>
    </location>
</feature>
<reference evidence="6 7" key="1">
    <citation type="submission" date="2014-04" db="EMBL/GenBank/DDBJ databases">
        <title>Genome evolution of avian class.</title>
        <authorList>
            <person name="Zhang G."/>
            <person name="Li C."/>
        </authorList>
    </citation>
    <scope>NUCLEOTIDE SEQUENCE [LARGE SCALE GENOMIC DNA]</scope>
    <source>
        <strain evidence="6">BGI_N307</strain>
    </source>
</reference>
<keyword evidence="6" id="KW-0418">Kinase</keyword>
<keyword evidence="7" id="KW-1185">Reference proteome</keyword>
<keyword evidence="3" id="KW-0547">Nucleotide-binding</keyword>
<evidence type="ECO:0000256" key="4">
    <source>
        <dbReference type="ARBA" id="ARBA00022840"/>
    </source>
</evidence>
<keyword evidence="4" id="KW-0067">ATP-binding</keyword>
<dbReference type="AlphaFoldDB" id="A0A093GGQ0"/>
<dbReference type="InterPro" id="IPR000719">
    <property type="entry name" value="Prot_kinase_dom"/>
</dbReference>
<dbReference type="SUPFAM" id="SSF56112">
    <property type="entry name" value="Protein kinase-like (PK-like)"/>
    <property type="match status" value="1"/>
</dbReference>
<dbReference type="GO" id="GO:0004674">
    <property type="term" value="F:protein serine/threonine kinase activity"/>
    <property type="evidence" value="ECO:0007669"/>
    <property type="project" value="UniProtKB-EC"/>
</dbReference>
<dbReference type="PANTHER" id="PTHR45832:SF22">
    <property type="entry name" value="SERINE_THREONINE-PROTEIN KINASE SAMKA-RELATED"/>
    <property type="match status" value="1"/>
</dbReference>
<organism evidence="6 7">
    <name type="scientific">Dryobates pubescens</name>
    <name type="common">Downy woodpecker</name>
    <name type="synonym">Picoides pubescens</name>
    <dbReference type="NCBI Taxonomy" id="118200"/>
    <lineage>
        <taxon>Eukaryota</taxon>
        <taxon>Metazoa</taxon>
        <taxon>Chordata</taxon>
        <taxon>Craniata</taxon>
        <taxon>Vertebrata</taxon>
        <taxon>Euteleostomi</taxon>
        <taxon>Archelosauria</taxon>
        <taxon>Archosauria</taxon>
        <taxon>Dinosauria</taxon>
        <taxon>Saurischia</taxon>
        <taxon>Theropoda</taxon>
        <taxon>Coelurosauria</taxon>
        <taxon>Aves</taxon>
        <taxon>Neognathae</taxon>
        <taxon>Neoaves</taxon>
        <taxon>Telluraves</taxon>
        <taxon>Coraciimorphae</taxon>
        <taxon>Piciformes</taxon>
        <taxon>Picidae</taxon>
        <taxon>Dryobates</taxon>
    </lineage>
</organism>
<dbReference type="EMBL" id="KL215678">
    <property type="protein sequence ID" value="KFV66127.1"/>
    <property type="molecule type" value="Genomic_DNA"/>
</dbReference>
<dbReference type="PANTHER" id="PTHR45832">
    <property type="entry name" value="SERINE/THREONINE-PROTEIN KINASE SAMKA-RELATED-RELATED"/>
    <property type="match status" value="1"/>
</dbReference>
<dbReference type="GO" id="GO:0005524">
    <property type="term" value="F:ATP binding"/>
    <property type="evidence" value="ECO:0007669"/>
    <property type="project" value="UniProtKB-KW"/>
</dbReference>
<keyword evidence="6" id="KW-0808">Transferase</keyword>
<evidence type="ECO:0000313" key="7">
    <source>
        <dbReference type="Proteomes" id="UP000053875"/>
    </source>
</evidence>
<dbReference type="STRING" id="118200.A0A093GGQ0"/>
<dbReference type="InterPro" id="IPR011009">
    <property type="entry name" value="Kinase-like_dom_sf"/>
</dbReference>
<dbReference type="InterPro" id="IPR051931">
    <property type="entry name" value="PAK3-like"/>
</dbReference>
<feature type="non-terminal residue" evidence="6">
    <location>
        <position position="1"/>
    </location>
</feature>
<evidence type="ECO:0000256" key="1">
    <source>
        <dbReference type="ARBA" id="ARBA00008874"/>
    </source>
</evidence>
<evidence type="ECO:0000256" key="2">
    <source>
        <dbReference type="ARBA" id="ARBA00012513"/>
    </source>
</evidence>
<dbReference type="EC" id="2.7.11.1" evidence="2"/>
<proteinExistence type="inferred from homology"/>
<dbReference type="PROSITE" id="PS50011">
    <property type="entry name" value="PROTEIN_KINASE_DOM"/>
    <property type="match status" value="1"/>
</dbReference>
<dbReference type="Proteomes" id="UP000053875">
    <property type="component" value="Unassembled WGS sequence"/>
</dbReference>
<protein>
    <recommendedName>
        <fullName evidence="2">non-specific serine/threonine protein kinase</fullName>
        <ecNumber evidence="2">2.7.11.1</ecNumber>
    </recommendedName>
</protein>
<evidence type="ECO:0000256" key="3">
    <source>
        <dbReference type="ARBA" id="ARBA00022741"/>
    </source>
</evidence>
<evidence type="ECO:0000313" key="6">
    <source>
        <dbReference type="EMBL" id="KFV66127.1"/>
    </source>
</evidence>
<accession>A0A093GGQ0</accession>
<dbReference type="Gene3D" id="3.30.200.20">
    <property type="entry name" value="Phosphorylase Kinase, domain 1"/>
    <property type="match status" value="1"/>
</dbReference>
<feature type="domain" description="Protein kinase" evidence="5">
    <location>
        <begin position="1"/>
        <end position="65"/>
    </location>
</feature>